<dbReference type="KEGG" id="mgg:MPLG2_1507"/>
<dbReference type="Pfam" id="PF05949">
    <property type="entry name" value="DUF881"/>
    <property type="match status" value="1"/>
</dbReference>
<sequence>MSPRTRALRAVRRVDESMNLLTDLSRDALDPGYRTAAPRRGRWWVVASATVVIGLMIGGSVGERLRAAPAEQQEREQLVQRIEQANAASDALRARVATLNAENKALSDAALGNDPAAVAVQRQIDALAPATGMQAVTGPGVVLVADDAESPVASGSKVVDVDLRQAVNGLWQAGAEAIAVNGHRLSSRTAIRGAGDAITVDYRSLTQPYHIEAIGDPDGLLRAFPATGGGAWWAYLKQNYGIRYDLSTAGNLRLEADPGLGLRVAQTKP</sequence>
<dbReference type="EMBL" id="LT985188">
    <property type="protein sequence ID" value="SPD86543.1"/>
    <property type="molecule type" value="Genomic_DNA"/>
</dbReference>
<dbReference type="OrthoDB" id="3218134at2"/>
<evidence type="ECO:0000256" key="3">
    <source>
        <dbReference type="SAM" id="Phobius"/>
    </source>
</evidence>
<dbReference type="Gene3D" id="3.30.70.1880">
    <property type="entry name" value="Protein of unknown function DUF881"/>
    <property type="match status" value="1"/>
</dbReference>
<dbReference type="AlphaFoldDB" id="A0A2N9JFL1"/>
<keyword evidence="2" id="KW-0175">Coiled coil</keyword>
<dbReference type="GO" id="GO:0005886">
    <property type="term" value="C:plasma membrane"/>
    <property type="evidence" value="ECO:0007669"/>
    <property type="project" value="TreeGrafter"/>
</dbReference>
<dbReference type="RefSeq" id="WP_158680934.1">
    <property type="nucleotide sequence ID" value="NZ_BAAAGO010000033.1"/>
</dbReference>
<proteinExistence type="inferred from homology"/>
<dbReference type="PANTHER" id="PTHR37313">
    <property type="entry name" value="UPF0749 PROTEIN RV1825"/>
    <property type="match status" value="1"/>
</dbReference>
<dbReference type="Proteomes" id="UP000238164">
    <property type="component" value="Chromosome 1"/>
</dbReference>
<dbReference type="PANTHER" id="PTHR37313:SF1">
    <property type="entry name" value="UPF0749 PROTEIN RV1823"/>
    <property type="match status" value="1"/>
</dbReference>
<evidence type="ECO:0000256" key="2">
    <source>
        <dbReference type="SAM" id="Coils"/>
    </source>
</evidence>
<keyword evidence="3" id="KW-1133">Transmembrane helix</keyword>
<name>A0A2N9JFL1_9ACTN</name>
<organism evidence="4 5">
    <name type="scientific">Micropruina glycogenica</name>
    <dbReference type="NCBI Taxonomy" id="75385"/>
    <lineage>
        <taxon>Bacteria</taxon>
        <taxon>Bacillati</taxon>
        <taxon>Actinomycetota</taxon>
        <taxon>Actinomycetes</taxon>
        <taxon>Propionibacteriales</taxon>
        <taxon>Nocardioidaceae</taxon>
        <taxon>Micropruina</taxon>
    </lineage>
</organism>
<feature type="transmembrane region" description="Helical" evidence="3">
    <location>
        <begin position="43"/>
        <end position="62"/>
    </location>
</feature>
<evidence type="ECO:0000313" key="4">
    <source>
        <dbReference type="EMBL" id="SPD86543.1"/>
    </source>
</evidence>
<keyword evidence="3" id="KW-0812">Transmembrane</keyword>
<comment type="similarity">
    <text evidence="1">Belongs to the UPF0749 family.</text>
</comment>
<evidence type="ECO:0000313" key="5">
    <source>
        <dbReference type="Proteomes" id="UP000238164"/>
    </source>
</evidence>
<protein>
    <recommendedName>
        <fullName evidence="6">DUF881 domain-containing protein</fullName>
    </recommendedName>
</protein>
<keyword evidence="5" id="KW-1185">Reference proteome</keyword>
<dbReference type="InterPro" id="IPR010273">
    <property type="entry name" value="DUF881"/>
</dbReference>
<evidence type="ECO:0008006" key="6">
    <source>
        <dbReference type="Google" id="ProtNLM"/>
    </source>
</evidence>
<accession>A0A2N9JFL1</accession>
<feature type="coiled-coil region" evidence="2">
    <location>
        <begin position="68"/>
        <end position="109"/>
    </location>
</feature>
<evidence type="ECO:0000256" key="1">
    <source>
        <dbReference type="ARBA" id="ARBA00009108"/>
    </source>
</evidence>
<keyword evidence="3" id="KW-0472">Membrane</keyword>
<reference evidence="4 5" key="1">
    <citation type="submission" date="2018-02" db="EMBL/GenBank/DDBJ databases">
        <authorList>
            <person name="Cohen D.B."/>
            <person name="Kent A.D."/>
        </authorList>
    </citation>
    <scope>NUCLEOTIDE SEQUENCE [LARGE SCALE GENOMIC DNA]</scope>
    <source>
        <strain evidence="4">1</strain>
    </source>
</reference>
<gene>
    <name evidence="4" type="ORF">MPLG2_1507</name>
</gene>